<dbReference type="STRING" id="39060.SAMN05660706_11066"/>
<dbReference type="OrthoDB" id="1683367at2"/>
<keyword evidence="3" id="KW-1185">Reference proteome</keyword>
<evidence type="ECO:0000313" key="3">
    <source>
        <dbReference type="Proteomes" id="UP000199584"/>
    </source>
</evidence>
<dbReference type="RefSeq" id="WP_092482878.1">
    <property type="nucleotide sequence ID" value="NZ_FOYM01000010.1"/>
</dbReference>
<feature type="transmembrane region" description="Helical" evidence="1">
    <location>
        <begin position="102"/>
        <end position="123"/>
    </location>
</feature>
<dbReference type="AlphaFoldDB" id="A0A1I6DG47"/>
<dbReference type="EMBL" id="FOYM01000010">
    <property type="protein sequence ID" value="SFR04425.1"/>
    <property type="molecule type" value="Genomic_DNA"/>
</dbReference>
<organism evidence="2 3">
    <name type="scientific">Desulfoscipio geothermicus DSM 3669</name>
    <dbReference type="NCBI Taxonomy" id="1121426"/>
    <lineage>
        <taxon>Bacteria</taxon>
        <taxon>Bacillati</taxon>
        <taxon>Bacillota</taxon>
        <taxon>Clostridia</taxon>
        <taxon>Eubacteriales</taxon>
        <taxon>Desulfallaceae</taxon>
        <taxon>Desulfoscipio</taxon>
    </lineage>
</organism>
<reference evidence="3" key="1">
    <citation type="submission" date="2016-10" db="EMBL/GenBank/DDBJ databases">
        <authorList>
            <person name="Varghese N."/>
            <person name="Submissions S."/>
        </authorList>
    </citation>
    <scope>NUCLEOTIDE SEQUENCE [LARGE SCALE GENOMIC DNA]</scope>
    <source>
        <strain evidence="3">DSM 3669</strain>
    </source>
</reference>
<evidence type="ECO:0000313" key="2">
    <source>
        <dbReference type="EMBL" id="SFR04425.1"/>
    </source>
</evidence>
<proteinExistence type="predicted"/>
<protein>
    <recommendedName>
        <fullName evidence="4">CAAX protease self-immunity</fullName>
    </recommendedName>
</protein>
<feature type="transmembrane region" description="Helical" evidence="1">
    <location>
        <begin position="46"/>
        <end position="66"/>
    </location>
</feature>
<evidence type="ECO:0008006" key="4">
    <source>
        <dbReference type="Google" id="ProtNLM"/>
    </source>
</evidence>
<feature type="transmembrane region" description="Helical" evidence="1">
    <location>
        <begin position="78"/>
        <end position="96"/>
    </location>
</feature>
<name>A0A1I6DG47_9FIRM</name>
<evidence type="ECO:0000256" key="1">
    <source>
        <dbReference type="SAM" id="Phobius"/>
    </source>
</evidence>
<accession>A0A1I6DG47</accession>
<sequence length="127" mass="13341">MHIFAGLFAALAARVMLGLVRRSDTRAVITLVAPAVEELAKTGLALFWGADIFYTHVVFGGAELAADSLKRRGIWPGLAALALHSALGFVTVWLAAYTGVVALAAVAATVLHSLWNYAAVTLLGPRV</sequence>
<keyword evidence="1" id="KW-0812">Transmembrane</keyword>
<gene>
    <name evidence="2" type="ORF">SAMN05660706_11066</name>
</gene>
<keyword evidence="1" id="KW-0472">Membrane</keyword>
<keyword evidence="1" id="KW-1133">Transmembrane helix</keyword>
<dbReference type="Proteomes" id="UP000199584">
    <property type="component" value="Unassembled WGS sequence"/>
</dbReference>